<dbReference type="PROSITE" id="PS50893">
    <property type="entry name" value="ABC_TRANSPORTER_2"/>
    <property type="match status" value="1"/>
</dbReference>
<dbReference type="InterPro" id="IPR003439">
    <property type="entry name" value="ABC_transporter-like_ATP-bd"/>
</dbReference>
<evidence type="ECO:0000313" key="8">
    <source>
        <dbReference type="Proteomes" id="UP000251571"/>
    </source>
</evidence>
<keyword evidence="2" id="KW-0547">Nucleotide-binding</keyword>
<dbReference type="OrthoDB" id="9802264at2"/>
<sequence>MMAETATQSGRPVILSLAGLSKSFGDMRAVKPVTLDIPEGEFLTIVGPSGSGKSTLVRLLAGLEAPTEGRLKLRGEDITSIPANRRPTAMVFQSLALFDHRSVGQNIEFAMKMKGVAPDARKTRALELLRLVRLPESYYDRPVTQCSGGEKQRVALARAFASDPEILFFDEPLSAIDYRLRKTLEVELKELHQRTGRTFVYITHSLEEAMVMSDRIAIMQAGELVQIGTPAEIYGRPANRFVASFMGEVNILAVEGAAFPDIGRPIENPGGAYAVLRPEDLQPGTGDIRAEFKVTQRLLLGSRTHLHLESATGAAFVSEIGGTVEAFAVGTTHEFGFARDSVVWVDT</sequence>
<dbReference type="InterPro" id="IPR027417">
    <property type="entry name" value="P-loop_NTPase"/>
</dbReference>
<keyword evidence="3 6" id="KW-0067">ATP-binding</keyword>
<dbReference type="RefSeq" id="WP_109566572.1">
    <property type="nucleotide sequence ID" value="NZ_QGDJ01000026.1"/>
</dbReference>
<dbReference type="GO" id="GO:0005524">
    <property type="term" value="F:ATP binding"/>
    <property type="evidence" value="ECO:0007669"/>
    <property type="project" value="UniProtKB-KW"/>
</dbReference>
<dbReference type="Proteomes" id="UP000251571">
    <property type="component" value="Unassembled WGS sequence"/>
</dbReference>
<dbReference type="Gene3D" id="3.40.50.300">
    <property type="entry name" value="P-loop containing nucleotide triphosphate hydrolases"/>
    <property type="match status" value="1"/>
</dbReference>
<proteinExistence type="predicted"/>
<dbReference type="PROSITE" id="PS00211">
    <property type="entry name" value="ABC_TRANSPORTER_1"/>
    <property type="match status" value="1"/>
</dbReference>
<dbReference type="PANTHER" id="PTHR42781:SF4">
    <property type="entry name" value="SPERMIDINE_PUTRESCINE IMPORT ATP-BINDING PROTEIN POTA"/>
    <property type="match status" value="1"/>
</dbReference>
<accession>A0A2Y9B6V5</accession>
<dbReference type="GO" id="GO:0022857">
    <property type="term" value="F:transmembrane transporter activity"/>
    <property type="evidence" value="ECO:0007669"/>
    <property type="project" value="InterPro"/>
</dbReference>
<dbReference type="InterPro" id="IPR003593">
    <property type="entry name" value="AAA+_ATPase"/>
</dbReference>
<evidence type="ECO:0000313" key="7">
    <source>
        <dbReference type="Proteomes" id="UP000245839"/>
    </source>
</evidence>
<dbReference type="AlphaFoldDB" id="A0A2Y9B6V5"/>
<dbReference type="InterPro" id="IPR017871">
    <property type="entry name" value="ABC_transporter-like_CS"/>
</dbReference>
<dbReference type="GO" id="GO:0043190">
    <property type="term" value="C:ATP-binding cassette (ABC) transporter complex"/>
    <property type="evidence" value="ECO:0007669"/>
    <property type="project" value="InterPro"/>
</dbReference>
<keyword evidence="1" id="KW-0813">Transport</keyword>
<evidence type="ECO:0000256" key="1">
    <source>
        <dbReference type="ARBA" id="ARBA00022448"/>
    </source>
</evidence>
<dbReference type="GO" id="GO:0015697">
    <property type="term" value="P:quaternary ammonium group transport"/>
    <property type="evidence" value="ECO:0007669"/>
    <property type="project" value="UniProtKB-ARBA"/>
</dbReference>
<dbReference type="EMBL" id="QGDJ01000026">
    <property type="protein sequence ID" value="PWJ10061.1"/>
    <property type="molecule type" value="Genomic_DNA"/>
</dbReference>
<dbReference type="Pfam" id="PF00005">
    <property type="entry name" value="ABC_tran"/>
    <property type="match status" value="1"/>
</dbReference>
<reference evidence="6 8" key="1">
    <citation type="submission" date="2016-10" db="EMBL/GenBank/DDBJ databases">
        <authorList>
            <person name="Cai Z."/>
        </authorList>
    </citation>
    <scope>NUCLEOTIDE SEQUENCE [LARGE SCALE GENOMIC DNA]</scope>
    <source>
        <strain evidence="6 8">DSM 25227</strain>
    </source>
</reference>
<dbReference type="EMBL" id="UETC01000026">
    <property type="protein sequence ID" value="SSA51825.1"/>
    <property type="molecule type" value="Genomic_DNA"/>
</dbReference>
<evidence type="ECO:0000313" key="6">
    <source>
        <dbReference type="EMBL" id="SSA51825.1"/>
    </source>
</evidence>
<gene>
    <name evidence="5" type="ORF">BCF38_12624</name>
    <name evidence="6" type="ORF">SAMN05421539_12624</name>
</gene>
<protein>
    <submittedName>
        <fullName evidence="6">Spermidine/putrescine transport system ATP-binding protein</fullName>
    </submittedName>
</protein>
<evidence type="ECO:0000256" key="3">
    <source>
        <dbReference type="ARBA" id="ARBA00022840"/>
    </source>
</evidence>
<dbReference type="InterPro" id="IPR050093">
    <property type="entry name" value="ABC_SmlMolc_Importer"/>
</dbReference>
<dbReference type="GO" id="GO:0016887">
    <property type="term" value="F:ATP hydrolysis activity"/>
    <property type="evidence" value="ECO:0007669"/>
    <property type="project" value="InterPro"/>
</dbReference>
<feature type="domain" description="ABC transporter" evidence="4">
    <location>
        <begin position="15"/>
        <end position="246"/>
    </location>
</feature>
<dbReference type="InterPro" id="IPR013611">
    <property type="entry name" value="Transp-assoc_OB_typ2"/>
</dbReference>
<evidence type="ECO:0000259" key="4">
    <source>
        <dbReference type="PROSITE" id="PS50893"/>
    </source>
</evidence>
<dbReference type="SMART" id="SM00382">
    <property type="entry name" value="AAA"/>
    <property type="match status" value="1"/>
</dbReference>
<organism evidence="6 8">
    <name type="scientific">Jannaschia seohaensis</name>
    <dbReference type="NCBI Taxonomy" id="475081"/>
    <lineage>
        <taxon>Bacteria</taxon>
        <taxon>Pseudomonadati</taxon>
        <taxon>Pseudomonadota</taxon>
        <taxon>Alphaproteobacteria</taxon>
        <taxon>Rhodobacterales</taxon>
        <taxon>Roseobacteraceae</taxon>
        <taxon>Jannaschia</taxon>
    </lineage>
</organism>
<dbReference type="Proteomes" id="UP000245839">
    <property type="component" value="Unassembled WGS sequence"/>
</dbReference>
<dbReference type="PANTHER" id="PTHR42781">
    <property type="entry name" value="SPERMIDINE/PUTRESCINE IMPORT ATP-BINDING PROTEIN POTA"/>
    <property type="match status" value="1"/>
</dbReference>
<name>A0A2Y9B6V5_9RHOB</name>
<reference evidence="5 7" key="2">
    <citation type="submission" date="2018-03" db="EMBL/GenBank/DDBJ databases">
        <title>Genomic Encyclopedia of Archaeal and Bacterial Type Strains, Phase II (KMG-II): from individual species to whole genera.</title>
        <authorList>
            <person name="Goeker M."/>
        </authorList>
    </citation>
    <scope>NUCLEOTIDE SEQUENCE [LARGE SCALE GENOMIC DNA]</scope>
    <source>
        <strain evidence="5 7">DSM 25227</strain>
    </source>
</reference>
<keyword evidence="7" id="KW-1185">Reference proteome</keyword>
<dbReference type="Pfam" id="PF08402">
    <property type="entry name" value="TOBE_2"/>
    <property type="match status" value="1"/>
</dbReference>
<dbReference type="SUPFAM" id="SSF52540">
    <property type="entry name" value="P-loop containing nucleoside triphosphate hydrolases"/>
    <property type="match status" value="1"/>
</dbReference>
<evidence type="ECO:0000256" key="2">
    <source>
        <dbReference type="ARBA" id="ARBA00022741"/>
    </source>
</evidence>
<dbReference type="FunFam" id="3.40.50.300:FF:000425">
    <property type="entry name" value="Probable ABC transporter, ATP-binding subunit"/>
    <property type="match status" value="1"/>
</dbReference>
<evidence type="ECO:0000313" key="5">
    <source>
        <dbReference type="EMBL" id="PWJ10061.1"/>
    </source>
</evidence>